<evidence type="ECO:0000256" key="7">
    <source>
        <dbReference type="ARBA" id="ARBA00023157"/>
    </source>
</evidence>
<dbReference type="PANTHER" id="PTHR11474:SF76">
    <property type="entry name" value="SHKT DOMAIN-CONTAINING PROTEIN"/>
    <property type="match status" value="1"/>
</dbReference>
<dbReference type="PROSITE" id="PS00497">
    <property type="entry name" value="TYROSINASE_1"/>
    <property type="match status" value="1"/>
</dbReference>
<feature type="compositionally biased region" description="Low complexity" evidence="8">
    <location>
        <begin position="40"/>
        <end position="54"/>
    </location>
</feature>
<dbReference type="InterPro" id="IPR022739">
    <property type="entry name" value="Polyphenol_oxidase_cen"/>
</dbReference>
<dbReference type="PIRSF" id="PIRSF000290">
    <property type="entry name" value="PPO_plant"/>
    <property type="match status" value="1"/>
</dbReference>
<comment type="similarity">
    <text evidence="2">Belongs to the tyrosinase family.</text>
</comment>
<dbReference type="InterPro" id="IPR022740">
    <property type="entry name" value="Polyphenol_oxidase_C"/>
</dbReference>
<sequence length="593" mass="67352">MASMSHLSFSRTTTTSPFFPPSQKPTNSKRHQVPKVTCKNNNNNGSHNNHLNSNAEKQPPPSSSNNNNILGNRRDVLIGLGGLYGSSTLTNNIINPFAFAAPLAPDLKTCGPPTLPAGAKPTKCCPPPSTTVKDFVFPQQNLPLRIRKPAQLVANDSEYVAKYKEAIRLMKSLPEDDPRNFTQQANVHCAYCHNSYHQVGFPNLDLQVHFSWIFFPFHRWYLYFYERMLGSLINDPSFALPYWNWDSPDGMEIPAIFTERNSPLYNELRNANHQPPTLVDLNWNKKDVDTSGNVDANLAIMYRQVYEARRARCFFGKPFRAGQEPYTVKVGSGTLELVPHNVVHSWTGDITQPNTENMGALYSAARDPIFYSHHANVDRMWSIWNSFNRKDIDDSDWLDSSFLFYDENKDLVRVKIRDCLDTKKLGYDFLDQPLPWTNAKPKPRRTKIERVVKPLTVTKSVQFPLKLEKIVSTVVNRPAKSRSKEDKEEKEETLVIEVEFDRRRGVKFDVLINEEEDAKFATPVNREFAGSFVNVSHVQTSISMITDTNFSIGITELLEDLGADDDDSVVVTLVPQYGEGVVIKDIKIDLETC</sequence>
<evidence type="ECO:0000313" key="12">
    <source>
        <dbReference type="Proteomes" id="UP001341840"/>
    </source>
</evidence>
<feature type="domain" description="Tyrosinase copper-binding" evidence="10">
    <location>
        <begin position="367"/>
        <end position="378"/>
    </location>
</feature>
<keyword evidence="12" id="KW-1185">Reference proteome</keyword>
<dbReference type="PROSITE" id="PS00498">
    <property type="entry name" value="TYROSINASE_2"/>
    <property type="match status" value="1"/>
</dbReference>
<dbReference type="Pfam" id="PF12143">
    <property type="entry name" value="PPO1_KFDV"/>
    <property type="match status" value="1"/>
</dbReference>
<evidence type="ECO:0000256" key="1">
    <source>
        <dbReference type="ARBA" id="ARBA00001973"/>
    </source>
</evidence>
<name>A0ABU6SHH7_9FABA</name>
<feature type="domain" description="Tyrosinase copper-binding" evidence="9">
    <location>
        <begin position="209"/>
        <end position="226"/>
    </location>
</feature>
<dbReference type="Pfam" id="PF00264">
    <property type="entry name" value="Tyrosinase"/>
    <property type="match status" value="1"/>
</dbReference>
<dbReference type="PANTHER" id="PTHR11474">
    <property type="entry name" value="TYROSINASE FAMILY MEMBER"/>
    <property type="match status" value="1"/>
</dbReference>
<dbReference type="InterPro" id="IPR008922">
    <property type="entry name" value="Di-copper_centre_dom_sf"/>
</dbReference>
<keyword evidence="5" id="KW-0560">Oxidoreductase</keyword>
<dbReference type="InterPro" id="IPR016213">
    <property type="entry name" value="Polyphenol_oxidase"/>
</dbReference>
<dbReference type="EMBL" id="JASCZI010060763">
    <property type="protein sequence ID" value="MED6135850.1"/>
    <property type="molecule type" value="Genomic_DNA"/>
</dbReference>
<organism evidence="11 12">
    <name type="scientific">Stylosanthes scabra</name>
    <dbReference type="NCBI Taxonomy" id="79078"/>
    <lineage>
        <taxon>Eukaryota</taxon>
        <taxon>Viridiplantae</taxon>
        <taxon>Streptophyta</taxon>
        <taxon>Embryophyta</taxon>
        <taxon>Tracheophyta</taxon>
        <taxon>Spermatophyta</taxon>
        <taxon>Magnoliopsida</taxon>
        <taxon>eudicotyledons</taxon>
        <taxon>Gunneridae</taxon>
        <taxon>Pentapetalae</taxon>
        <taxon>rosids</taxon>
        <taxon>fabids</taxon>
        <taxon>Fabales</taxon>
        <taxon>Fabaceae</taxon>
        <taxon>Papilionoideae</taxon>
        <taxon>50 kb inversion clade</taxon>
        <taxon>dalbergioids sensu lato</taxon>
        <taxon>Dalbergieae</taxon>
        <taxon>Pterocarpus clade</taxon>
        <taxon>Stylosanthes</taxon>
    </lineage>
</organism>
<evidence type="ECO:0000256" key="8">
    <source>
        <dbReference type="SAM" id="MobiDB-lite"/>
    </source>
</evidence>
<evidence type="ECO:0000259" key="9">
    <source>
        <dbReference type="PROSITE" id="PS00497"/>
    </source>
</evidence>
<comment type="cofactor">
    <cofactor evidence="1">
        <name>Cu(2+)</name>
        <dbReference type="ChEBI" id="CHEBI:29036"/>
    </cofactor>
</comment>
<dbReference type="InterPro" id="IPR050316">
    <property type="entry name" value="Tyrosinase/Hemocyanin"/>
</dbReference>
<feature type="compositionally biased region" description="Low complexity" evidence="8">
    <location>
        <begin position="8"/>
        <end position="17"/>
    </location>
</feature>
<evidence type="ECO:0000313" key="11">
    <source>
        <dbReference type="EMBL" id="MED6135850.1"/>
    </source>
</evidence>
<comment type="caution">
    <text evidence="11">The sequence shown here is derived from an EMBL/GenBank/DDBJ whole genome shotgun (WGS) entry which is preliminary data.</text>
</comment>
<keyword evidence="6" id="KW-0186">Copper</keyword>
<keyword evidence="7" id="KW-1015">Disulfide bond</keyword>
<accession>A0ABU6SHH7</accession>
<evidence type="ECO:0000256" key="4">
    <source>
        <dbReference type="ARBA" id="ARBA00022784"/>
    </source>
</evidence>
<keyword evidence="3" id="KW-0479">Metal-binding</keyword>
<reference evidence="11 12" key="1">
    <citation type="journal article" date="2023" name="Plants (Basel)">
        <title>Bridging the Gap: Combining Genomics and Transcriptomics Approaches to Understand Stylosanthes scabra, an Orphan Legume from the Brazilian Caatinga.</title>
        <authorList>
            <person name="Ferreira-Neto J.R.C."/>
            <person name="da Silva M.D."/>
            <person name="Binneck E."/>
            <person name="de Melo N.F."/>
            <person name="da Silva R.H."/>
            <person name="de Melo A.L.T.M."/>
            <person name="Pandolfi V."/>
            <person name="Bustamante F.O."/>
            <person name="Brasileiro-Vidal A.C."/>
            <person name="Benko-Iseppon A.M."/>
        </authorList>
    </citation>
    <scope>NUCLEOTIDE SEQUENCE [LARGE SCALE GENOMIC DNA]</scope>
    <source>
        <tissue evidence="11">Leaves</tissue>
    </source>
</reference>
<evidence type="ECO:0000259" key="10">
    <source>
        <dbReference type="PROSITE" id="PS00498"/>
    </source>
</evidence>
<feature type="region of interest" description="Disordered" evidence="8">
    <location>
        <begin position="1"/>
        <end position="70"/>
    </location>
</feature>
<dbReference type="SUPFAM" id="SSF48056">
    <property type="entry name" value="Di-copper centre-containing domain"/>
    <property type="match status" value="1"/>
</dbReference>
<dbReference type="Gene3D" id="1.10.1280.10">
    <property type="entry name" value="Di-copper center containing domain from catechol oxidase"/>
    <property type="match status" value="1"/>
</dbReference>
<evidence type="ECO:0000256" key="5">
    <source>
        <dbReference type="ARBA" id="ARBA00023002"/>
    </source>
</evidence>
<dbReference type="Proteomes" id="UP001341840">
    <property type="component" value="Unassembled WGS sequence"/>
</dbReference>
<keyword evidence="4" id="KW-0883">Thioether bond</keyword>
<gene>
    <name evidence="11" type="ORF">PIB30_050511</name>
</gene>
<proteinExistence type="inferred from homology"/>
<evidence type="ECO:0000256" key="2">
    <source>
        <dbReference type="ARBA" id="ARBA00009928"/>
    </source>
</evidence>
<evidence type="ECO:0000256" key="6">
    <source>
        <dbReference type="ARBA" id="ARBA00023008"/>
    </source>
</evidence>
<dbReference type="Pfam" id="PF12142">
    <property type="entry name" value="PPO1_DWL"/>
    <property type="match status" value="1"/>
</dbReference>
<dbReference type="InterPro" id="IPR002227">
    <property type="entry name" value="Tyrosinase_Cu-bd"/>
</dbReference>
<protein>
    <recommendedName>
        <fullName evidence="9 10">Tyrosinase copper-binding domain-containing protein</fullName>
    </recommendedName>
</protein>
<evidence type="ECO:0000256" key="3">
    <source>
        <dbReference type="ARBA" id="ARBA00022723"/>
    </source>
</evidence>
<dbReference type="PRINTS" id="PR00092">
    <property type="entry name" value="TYROSINASE"/>
</dbReference>